<dbReference type="Proteomes" id="UP000286773">
    <property type="component" value="Unassembled WGS sequence"/>
</dbReference>
<evidence type="ECO:0000313" key="1">
    <source>
        <dbReference type="EMBL" id="RSU12522.1"/>
    </source>
</evidence>
<gene>
    <name evidence="1" type="ORF">CBF27_05985</name>
</gene>
<dbReference type="RefSeq" id="WP_126813396.1">
    <property type="nucleotide sequence ID" value="NZ_NGKC01000005.1"/>
</dbReference>
<proteinExistence type="predicted"/>
<accession>A0A430AWT1</accession>
<reference evidence="1 2" key="1">
    <citation type="submission" date="2017-05" db="EMBL/GenBank/DDBJ databases">
        <title>Vagococcus spp. assemblies.</title>
        <authorList>
            <person name="Gulvik C.A."/>
        </authorList>
    </citation>
    <scope>NUCLEOTIDE SEQUENCE [LARGE SCALE GENOMIC DNA]</scope>
    <source>
        <strain evidence="1 2">LMG 24798</strain>
    </source>
</reference>
<dbReference type="OrthoDB" id="2146302at2"/>
<protein>
    <submittedName>
        <fullName evidence="1">Uncharacterized protein</fullName>
    </submittedName>
</protein>
<name>A0A430AWT1_9ENTE</name>
<comment type="caution">
    <text evidence="1">The sequence shown here is derived from an EMBL/GenBank/DDBJ whole genome shotgun (WGS) entry which is preliminary data.</text>
</comment>
<dbReference type="EMBL" id="NGKC01000005">
    <property type="protein sequence ID" value="RSU12522.1"/>
    <property type="molecule type" value="Genomic_DNA"/>
</dbReference>
<keyword evidence="2" id="KW-1185">Reference proteome</keyword>
<evidence type="ECO:0000313" key="2">
    <source>
        <dbReference type="Proteomes" id="UP000286773"/>
    </source>
</evidence>
<sequence>MKALYKGKIAHVWEISKTGKQPEWIADLFNKHYLTWYDNRLKILVQAISPSPARNIKRGLLDTLERSYNGGYKMGDIGDFFDATNGRVISKEKFHAQYAIEIE</sequence>
<organism evidence="1 2">
    <name type="scientific">Vagococcus acidifermentans</name>
    <dbReference type="NCBI Taxonomy" id="564710"/>
    <lineage>
        <taxon>Bacteria</taxon>
        <taxon>Bacillati</taxon>
        <taxon>Bacillota</taxon>
        <taxon>Bacilli</taxon>
        <taxon>Lactobacillales</taxon>
        <taxon>Enterococcaceae</taxon>
        <taxon>Vagococcus</taxon>
    </lineage>
</organism>
<dbReference type="AlphaFoldDB" id="A0A430AWT1"/>